<dbReference type="InterPro" id="IPR025959">
    <property type="entry name" value="Winged_HTH_dom"/>
</dbReference>
<evidence type="ECO:0000313" key="3">
    <source>
        <dbReference type="EMBL" id="MFC3200206.1"/>
    </source>
</evidence>
<feature type="domain" description="Winged helix-turn helix" evidence="2">
    <location>
        <begin position="98"/>
        <end position="154"/>
    </location>
</feature>
<dbReference type="Pfam" id="PF13358">
    <property type="entry name" value="DDE_3"/>
    <property type="match status" value="1"/>
</dbReference>
<evidence type="ECO:0000259" key="1">
    <source>
        <dbReference type="Pfam" id="PF13358"/>
    </source>
</evidence>
<dbReference type="InterPro" id="IPR009057">
    <property type="entry name" value="Homeodomain-like_sf"/>
</dbReference>
<comment type="caution">
    <text evidence="3">The sequence shown here is derived from an EMBL/GenBank/DDBJ whole genome shotgun (WGS) entry which is preliminary data.</text>
</comment>
<dbReference type="Pfam" id="PF13384">
    <property type="entry name" value="HTH_23"/>
    <property type="match status" value="1"/>
</dbReference>
<dbReference type="Gene3D" id="3.30.420.10">
    <property type="entry name" value="Ribonuclease H-like superfamily/Ribonuclease H"/>
    <property type="match status" value="1"/>
</dbReference>
<organism evidence="3 4">
    <name type="scientific">Alteromonas oceani</name>
    <dbReference type="NCBI Taxonomy" id="2071609"/>
    <lineage>
        <taxon>Bacteria</taxon>
        <taxon>Pseudomonadati</taxon>
        <taxon>Pseudomonadota</taxon>
        <taxon>Gammaproteobacteria</taxon>
        <taxon>Alteromonadales</taxon>
        <taxon>Alteromonadaceae</taxon>
        <taxon>Alteromonas/Salinimonas group</taxon>
        <taxon>Alteromonas</taxon>
    </lineage>
</organism>
<evidence type="ECO:0000313" key="4">
    <source>
        <dbReference type="Proteomes" id="UP001595477"/>
    </source>
</evidence>
<dbReference type="RefSeq" id="WP_377907561.1">
    <property type="nucleotide sequence ID" value="NZ_JBHRSX010000001.1"/>
</dbReference>
<dbReference type="SUPFAM" id="SSF46689">
    <property type="entry name" value="Homeodomain-like"/>
    <property type="match status" value="1"/>
</dbReference>
<proteinExistence type="predicted"/>
<keyword evidence="4" id="KW-1185">Reference proteome</keyword>
<accession>A0ABV7JQE3</accession>
<feature type="domain" description="Tc1-like transposase DDE" evidence="1">
    <location>
        <begin position="173"/>
        <end position="311"/>
    </location>
</feature>
<reference evidence="4" key="1">
    <citation type="journal article" date="2019" name="Int. J. Syst. Evol. Microbiol.">
        <title>The Global Catalogue of Microorganisms (GCM) 10K type strain sequencing project: providing services to taxonomists for standard genome sequencing and annotation.</title>
        <authorList>
            <consortium name="The Broad Institute Genomics Platform"/>
            <consortium name="The Broad Institute Genome Sequencing Center for Infectious Disease"/>
            <person name="Wu L."/>
            <person name="Ma J."/>
        </authorList>
    </citation>
    <scope>NUCLEOTIDE SEQUENCE [LARGE SCALE GENOMIC DNA]</scope>
    <source>
        <strain evidence="4">KCTC 52449</strain>
    </source>
</reference>
<evidence type="ECO:0000259" key="2">
    <source>
        <dbReference type="Pfam" id="PF13592"/>
    </source>
</evidence>
<dbReference type="Proteomes" id="UP001595477">
    <property type="component" value="Unassembled WGS sequence"/>
</dbReference>
<dbReference type="Gene3D" id="1.10.10.60">
    <property type="entry name" value="Homeodomain-like"/>
    <property type="match status" value="1"/>
</dbReference>
<dbReference type="EMBL" id="JBHRSX010000001">
    <property type="protein sequence ID" value="MFC3200206.1"/>
    <property type="molecule type" value="Genomic_DNA"/>
</dbReference>
<name>A0ABV7JQE3_9ALTE</name>
<sequence>MHTADDFKQLAKQTSNGQLRTRYLALYHFKKGETRTQIAAYLGVARGSVNTWVSNYLAHGLEGLQSKPSPGRPCQLSVSQREQVAHFIEENAVKKEGGRLIAQDVRQYISDTFQIDYQLRNVYRIMDTLGFSWITSRSKHPKQSQQTQDTFKKNFQLETILHTPGHLPLDRVDVWFQDEARFGQQNQTSRIWTAKGSRPRVVKQQQFDYGYIFGAVCPSNGNTQALISPLVNKEVMKQHLKLISEATEPGRHAVVVMDGAGWHTFDTASPFTNVSLVKLPAYSPELNPMEQVWQWLRQRCLSNRVFRGYEEIVEQVSRAWNTFIADVERVKSLCWREWTNLVN</sequence>
<dbReference type="InterPro" id="IPR038717">
    <property type="entry name" value="Tc1-like_DDE_dom"/>
</dbReference>
<dbReference type="NCBIfam" id="NF033545">
    <property type="entry name" value="transpos_IS630"/>
    <property type="match status" value="1"/>
</dbReference>
<dbReference type="Pfam" id="PF13592">
    <property type="entry name" value="HTH_33"/>
    <property type="match status" value="1"/>
</dbReference>
<gene>
    <name evidence="3" type="ORF">ACFOEW_00015</name>
</gene>
<dbReference type="InterPro" id="IPR047655">
    <property type="entry name" value="Transpos_IS630-like"/>
</dbReference>
<protein>
    <submittedName>
        <fullName evidence="3">IS630 family transposase</fullName>
    </submittedName>
</protein>
<dbReference type="InterPro" id="IPR036397">
    <property type="entry name" value="RNaseH_sf"/>
</dbReference>